<organism evidence="2 3">
    <name type="scientific">Chitinimonas arctica</name>
    <dbReference type="NCBI Taxonomy" id="2594795"/>
    <lineage>
        <taxon>Bacteria</taxon>
        <taxon>Pseudomonadati</taxon>
        <taxon>Pseudomonadota</taxon>
        <taxon>Betaproteobacteria</taxon>
        <taxon>Neisseriales</taxon>
        <taxon>Chitinibacteraceae</taxon>
        <taxon>Chitinimonas</taxon>
    </lineage>
</organism>
<sequence length="513" mass="53179">MSLLLDALKKAEEAKRRKAEAGAGGSVPAFKTAAATGPEPALDASVAHPPAEPPQSAFAAHHGVPGESSLSLVSDETALPVLDDSDNATPSAPGPAPASDEPPTLSHMEADGSGAAVAAEVVDETVTPPAPVAATTHHAPPPAAPPPPRPVEVPLSTPQQEAPRTASPPAPPAQERAPAATSIPPLAERPPAKLSADATRQLIDGKGKRPRPAPTAKQRMQLIGGVLLVGLLAAGGWLWWQMQPPTTLLAGNAPAAAEEVAPPTDAPAGQVAIADAPAPKVIASPPAATAKPPVSPKRGDRASVVEVPKEMAATDVHFRRDEVQTGVPRNVQQGYQAFQQGDYARAAELYRQQLQQDDKNRDALLGMAATAVKRQQLDEARMWYGRVLANNPKDELAGSALVSLAGDGDADQAEGRLKRLLENRPNAETATALASLMARQGRWREAQGYYFQAHAAAPGEADYAYNLAVALDALGEQRLAADFYGKALLLATGKTAGFDSGVVRKRLAALGAN</sequence>
<evidence type="ECO:0000256" key="1">
    <source>
        <dbReference type="SAM" id="MobiDB-lite"/>
    </source>
</evidence>
<dbReference type="Proteomes" id="UP000317550">
    <property type="component" value="Chromosome"/>
</dbReference>
<dbReference type="InterPro" id="IPR011990">
    <property type="entry name" value="TPR-like_helical_dom_sf"/>
</dbReference>
<dbReference type="InterPro" id="IPR019734">
    <property type="entry name" value="TPR_rpt"/>
</dbReference>
<dbReference type="Gene3D" id="1.25.40.10">
    <property type="entry name" value="Tetratricopeptide repeat domain"/>
    <property type="match status" value="2"/>
</dbReference>
<dbReference type="Pfam" id="PF14559">
    <property type="entry name" value="TPR_19"/>
    <property type="match status" value="1"/>
</dbReference>
<feature type="region of interest" description="Disordered" evidence="1">
    <location>
        <begin position="1"/>
        <end position="115"/>
    </location>
</feature>
<protein>
    <submittedName>
        <fullName evidence="2">Tetratricopeptide repeat protein</fullName>
    </submittedName>
</protein>
<dbReference type="OrthoDB" id="5477158at2"/>
<feature type="region of interest" description="Disordered" evidence="1">
    <location>
        <begin position="131"/>
        <end position="198"/>
    </location>
</feature>
<name>A0A516SEG5_9NEIS</name>
<dbReference type="RefSeq" id="WP_144277904.1">
    <property type="nucleotide sequence ID" value="NZ_CP041730.1"/>
</dbReference>
<keyword evidence="3" id="KW-1185">Reference proteome</keyword>
<evidence type="ECO:0000313" key="2">
    <source>
        <dbReference type="EMBL" id="QDQ26510.1"/>
    </source>
</evidence>
<reference evidence="3" key="1">
    <citation type="submission" date="2019-07" db="EMBL/GenBank/DDBJ databases">
        <title>Chitinimonas sp. nov., isolated from Ny-Alesund, arctica soil.</title>
        <authorList>
            <person name="Xu Q."/>
            <person name="Peng F."/>
        </authorList>
    </citation>
    <scope>NUCLEOTIDE SEQUENCE [LARGE SCALE GENOMIC DNA]</scope>
    <source>
        <strain evidence="3">R3-44</strain>
    </source>
</reference>
<dbReference type="EMBL" id="CP041730">
    <property type="protein sequence ID" value="QDQ26510.1"/>
    <property type="molecule type" value="Genomic_DNA"/>
</dbReference>
<dbReference type="SMART" id="SM00028">
    <property type="entry name" value="TPR"/>
    <property type="match status" value="4"/>
</dbReference>
<dbReference type="KEGG" id="cari:FNU76_09085"/>
<gene>
    <name evidence="2" type="ORF">FNU76_09085</name>
</gene>
<accession>A0A516SEG5</accession>
<feature type="compositionally biased region" description="Pro residues" evidence="1">
    <location>
        <begin position="139"/>
        <end position="151"/>
    </location>
</feature>
<evidence type="ECO:0000313" key="3">
    <source>
        <dbReference type="Proteomes" id="UP000317550"/>
    </source>
</evidence>
<dbReference type="SUPFAM" id="SSF48452">
    <property type="entry name" value="TPR-like"/>
    <property type="match status" value="1"/>
</dbReference>
<dbReference type="AlphaFoldDB" id="A0A516SEG5"/>
<proteinExistence type="predicted"/>